<dbReference type="GeneID" id="95379124"/>
<sequence>MITDDDASLYNSFFRVFSKEVSLGEAHHFITIVDKSKSLQEAFKEYQEGRKELTAWGISNGVVDSSISRVAYLKLKKQLENHTFHTEILRNGKTYRKWGNNKITHPLPSIDQGWYNVDCTSDLSSYEPKQIAKMILQVIDKSTNAFLQQIRRRLNILERPLVTARGDKKSYIYSNFNPQYAQYAVTILRTFYIFCLPYRSSNDEQKLTPAQRMGLTNKIFSIQDILYFK</sequence>
<proteinExistence type="predicted"/>
<keyword evidence="2" id="KW-1185">Reference proteome</keyword>
<protein>
    <submittedName>
        <fullName evidence="1">Uncharacterized protein</fullName>
    </submittedName>
</protein>
<evidence type="ECO:0000313" key="2">
    <source>
        <dbReference type="Proteomes" id="UP001527202"/>
    </source>
</evidence>
<organism evidence="1 2">
    <name type="scientific">Paenibacillus chitinolyticus</name>
    <dbReference type="NCBI Taxonomy" id="79263"/>
    <lineage>
        <taxon>Bacteria</taxon>
        <taxon>Bacillati</taxon>
        <taxon>Bacillota</taxon>
        <taxon>Bacilli</taxon>
        <taxon>Bacillales</taxon>
        <taxon>Paenibacillaceae</taxon>
        <taxon>Paenibacillus</taxon>
    </lineage>
</organism>
<gene>
    <name evidence="1" type="ORF">M5X16_09355</name>
</gene>
<name>A0ABT4FBW7_9BACL</name>
<dbReference type="Proteomes" id="UP001527202">
    <property type="component" value="Unassembled WGS sequence"/>
</dbReference>
<evidence type="ECO:0000313" key="1">
    <source>
        <dbReference type="EMBL" id="MCY9595981.1"/>
    </source>
</evidence>
<comment type="caution">
    <text evidence="1">The sequence shown here is derived from an EMBL/GenBank/DDBJ whole genome shotgun (WGS) entry which is preliminary data.</text>
</comment>
<dbReference type="RefSeq" id="WP_241688712.1">
    <property type="nucleotide sequence ID" value="NZ_CP026520.1"/>
</dbReference>
<accession>A0ABT4FBW7</accession>
<reference evidence="1 2" key="1">
    <citation type="submission" date="2022-05" db="EMBL/GenBank/DDBJ databases">
        <title>Genome Sequencing of Bee-Associated Microbes.</title>
        <authorList>
            <person name="Dunlap C."/>
        </authorList>
    </citation>
    <scope>NUCLEOTIDE SEQUENCE [LARGE SCALE GENOMIC DNA]</scope>
    <source>
        <strain evidence="1 2">NRRL B-23120</strain>
    </source>
</reference>
<dbReference type="EMBL" id="JAMDMJ010000009">
    <property type="protein sequence ID" value="MCY9595981.1"/>
    <property type="molecule type" value="Genomic_DNA"/>
</dbReference>